<dbReference type="Pfam" id="PF00196">
    <property type="entry name" value="GerE"/>
    <property type="match status" value="1"/>
</dbReference>
<evidence type="ECO:0000256" key="2">
    <source>
        <dbReference type="ARBA" id="ARBA00023015"/>
    </source>
</evidence>
<dbReference type="PANTHER" id="PTHR43214:SF24">
    <property type="entry name" value="TRANSCRIPTIONAL REGULATORY PROTEIN NARL-RELATED"/>
    <property type="match status" value="1"/>
</dbReference>
<dbReference type="PROSITE" id="PS50043">
    <property type="entry name" value="HTH_LUXR_2"/>
    <property type="match status" value="1"/>
</dbReference>
<dbReference type="SUPFAM" id="SSF52172">
    <property type="entry name" value="CheY-like"/>
    <property type="match status" value="1"/>
</dbReference>
<dbReference type="SMART" id="SM00448">
    <property type="entry name" value="REC"/>
    <property type="match status" value="1"/>
</dbReference>
<dbReference type="SUPFAM" id="SSF46894">
    <property type="entry name" value="C-terminal effector domain of the bipartite response regulators"/>
    <property type="match status" value="1"/>
</dbReference>
<evidence type="ECO:0000313" key="9">
    <source>
        <dbReference type="Proteomes" id="UP001501509"/>
    </source>
</evidence>
<dbReference type="InterPro" id="IPR011006">
    <property type="entry name" value="CheY-like_superfamily"/>
</dbReference>
<dbReference type="PROSITE" id="PS00622">
    <property type="entry name" value="HTH_LUXR_1"/>
    <property type="match status" value="1"/>
</dbReference>
<dbReference type="CDD" id="cd06170">
    <property type="entry name" value="LuxR_C_like"/>
    <property type="match status" value="1"/>
</dbReference>
<keyword evidence="4" id="KW-0804">Transcription</keyword>
<feature type="domain" description="HTH luxR-type" evidence="6">
    <location>
        <begin position="152"/>
        <end position="217"/>
    </location>
</feature>
<accession>A0ABN3PG14</accession>
<evidence type="ECO:0000313" key="8">
    <source>
        <dbReference type="EMBL" id="GAA2581489.1"/>
    </source>
</evidence>
<reference evidence="8 9" key="1">
    <citation type="journal article" date="2019" name="Int. J. Syst. Evol. Microbiol.">
        <title>The Global Catalogue of Microorganisms (GCM) 10K type strain sequencing project: providing services to taxonomists for standard genome sequencing and annotation.</title>
        <authorList>
            <consortium name="The Broad Institute Genomics Platform"/>
            <consortium name="The Broad Institute Genome Sequencing Center for Infectious Disease"/>
            <person name="Wu L."/>
            <person name="Ma J."/>
        </authorList>
    </citation>
    <scope>NUCLEOTIDE SEQUENCE [LARGE SCALE GENOMIC DNA]</scope>
    <source>
        <strain evidence="8 9">JCM 6833</strain>
    </source>
</reference>
<keyword evidence="9" id="KW-1185">Reference proteome</keyword>
<dbReference type="InterPro" id="IPR039420">
    <property type="entry name" value="WalR-like"/>
</dbReference>
<dbReference type="EMBL" id="BAAATD010000001">
    <property type="protein sequence ID" value="GAA2581489.1"/>
    <property type="molecule type" value="Genomic_DNA"/>
</dbReference>
<evidence type="ECO:0000256" key="4">
    <source>
        <dbReference type="ARBA" id="ARBA00023163"/>
    </source>
</evidence>
<dbReference type="Gene3D" id="3.40.50.2300">
    <property type="match status" value="1"/>
</dbReference>
<dbReference type="Proteomes" id="UP001501509">
    <property type="component" value="Unassembled WGS sequence"/>
</dbReference>
<comment type="caution">
    <text evidence="5">Lacks conserved residue(s) required for the propagation of feature annotation.</text>
</comment>
<dbReference type="InterPro" id="IPR001789">
    <property type="entry name" value="Sig_transdc_resp-reg_receiver"/>
</dbReference>
<dbReference type="PANTHER" id="PTHR43214">
    <property type="entry name" value="TWO-COMPONENT RESPONSE REGULATOR"/>
    <property type="match status" value="1"/>
</dbReference>
<organism evidence="8 9">
    <name type="scientific">Actinomadura fulvescens</name>
    <dbReference type="NCBI Taxonomy" id="46160"/>
    <lineage>
        <taxon>Bacteria</taxon>
        <taxon>Bacillati</taxon>
        <taxon>Actinomycetota</taxon>
        <taxon>Actinomycetes</taxon>
        <taxon>Streptosporangiales</taxon>
        <taxon>Thermomonosporaceae</taxon>
        <taxon>Actinomadura</taxon>
    </lineage>
</organism>
<keyword evidence="1" id="KW-0597">Phosphoprotein</keyword>
<proteinExistence type="predicted"/>
<evidence type="ECO:0000259" key="6">
    <source>
        <dbReference type="PROSITE" id="PS50043"/>
    </source>
</evidence>
<sequence length="236" mass="25909">MPVKVLVCDQLPIIRDGLRTALDAESDITVIDTTDSAIHAIMLVRRHRPNVVITGLHLKGMPGLEMIRRLAAEDLQPPPRFVVFAMSDSDEIIDDVLKADVNGLLVKDSTGEELGSAVRAAARGQTIVAPQVAQRLVDWFRCRAPVRREERLGSALAGLTPRERQVLELVARGLSAAEVAAELVIGVTTVRTHLYRLRHKLNVRDRAQLVSFAYRAGLMPIQDGPDLPDLAERPTG</sequence>
<dbReference type="InterPro" id="IPR016032">
    <property type="entry name" value="Sig_transdc_resp-reg_C-effctor"/>
</dbReference>
<name>A0ABN3PG14_9ACTN</name>
<dbReference type="PRINTS" id="PR00038">
    <property type="entry name" value="HTHLUXR"/>
</dbReference>
<feature type="domain" description="Response regulatory" evidence="7">
    <location>
        <begin position="4"/>
        <end position="122"/>
    </location>
</feature>
<dbReference type="InterPro" id="IPR000792">
    <property type="entry name" value="Tscrpt_reg_LuxR_C"/>
</dbReference>
<dbReference type="SMART" id="SM00421">
    <property type="entry name" value="HTH_LUXR"/>
    <property type="match status" value="1"/>
</dbReference>
<keyword evidence="3" id="KW-0238">DNA-binding</keyword>
<evidence type="ECO:0000259" key="7">
    <source>
        <dbReference type="PROSITE" id="PS50110"/>
    </source>
</evidence>
<dbReference type="PROSITE" id="PS50110">
    <property type="entry name" value="RESPONSE_REGULATORY"/>
    <property type="match status" value="1"/>
</dbReference>
<dbReference type="CDD" id="cd17535">
    <property type="entry name" value="REC_NarL-like"/>
    <property type="match status" value="1"/>
</dbReference>
<gene>
    <name evidence="8" type="ORF">GCM10010411_12620</name>
</gene>
<dbReference type="InterPro" id="IPR058245">
    <property type="entry name" value="NreC/VraR/RcsB-like_REC"/>
</dbReference>
<comment type="caution">
    <text evidence="8">The sequence shown here is derived from an EMBL/GenBank/DDBJ whole genome shotgun (WGS) entry which is preliminary data.</text>
</comment>
<keyword evidence="2" id="KW-0805">Transcription regulation</keyword>
<protein>
    <submittedName>
        <fullName evidence="8">Response regulator transcription factor</fullName>
    </submittedName>
</protein>
<evidence type="ECO:0000256" key="5">
    <source>
        <dbReference type="PROSITE-ProRule" id="PRU00169"/>
    </source>
</evidence>
<dbReference type="RefSeq" id="WP_410556597.1">
    <property type="nucleotide sequence ID" value="NZ_JAXCGB010000012.1"/>
</dbReference>
<evidence type="ECO:0000256" key="3">
    <source>
        <dbReference type="ARBA" id="ARBA00023125"/>
    </source>
</evidence>
<dbReference type="Pfam" id="PF00072">
    <property type="entry name" value="Response_reg"/>
    <property type="match status" value="1"/>
</dbReference>
<evidence type="ECO:0000256" key="1">
    <source>
        <dbReference type="ARBA" id="ARBA00022553"/>
    </source>
</evidence>